<dbReference type="OrthoDB" id="9626941at2759"/>
<dbReference type="GO" id="GO:0097525">
    <property type="term" value="C:spliceosomal snRNP complex"/>
    <property type="evidence" value="ECO:0007669"/>
    <property type="project" value="UniProtKB-ARBA"/>
</dbReference>
<protein>
    <recommendedName>
        <fullName evidence="10">snRNP core protein D1</fullName>
    </recommendedName>
</protein>
<keyword evidence="6" id="KW-0747">Spliceosome</keyword>
<evidence type="ECO:0000256" key="3">
    <source>
        <dbReference type="ARBA" id="ARBA00008146"/>
    </source>
</evidence>
<keyword evidence="8" id="KW-0539">Nucleus</keyword>
<dbReference type="Pfam" id="PF01423">
    <property type="entry name" value="LSM"/>
    <property type="match status" value="1"/>
</dbReference>
<dbReference type="GO" id="GO:0005737">
    <property type="term" value="C:cytoplasm"/>
    <property type="evidence" value="ECO:0007669"/>
    <property type="project" value="UniProtKB-SubCell"/>
</dbReference>
<gene>
    <name evidence="13" type="ORF">Amon01_000584000</name>
</gene>
<evidence type="ECO:0000256" key="7">
    <source>
        <dbReference type="ARBA" id="ARBA00023187"/>
    </source>
</evidence>
<dbReference type="SMART" id="SM00651">
    <property type="entry name" value="Sm"/>
    <property type="match status" value="1"/>
</dbReference>
<dbReference type="EMBL" id="BSXU01003406">
    <property type="protein sequence ID" value="GMG40033.1"/>
    <property type="molecule type" value="Genomic_DNA"/>
</dbReference>
<dbReference type="GO" id="GO:0008380">
    <property type="term" value="P:RNA splicing"/>
    <property type="evidence" value="ECO:0007669"/>
    <property type="project" value="UniProtKB-KW"/>
</dbReference>
<dbReference type="InterPro" id="IPR047575">
    <property type="entry name" value="Sm"/>
</dbReference>
<dbReference type="InterPro" id="IPR027141">
    <property type="entry name" value="LSm4/Sm_D1/D3"/>
</dbReference>
<dbReference type="Proteomes" id="UP001165063">
    <property type="component" value="Unassembled WGS sequence"/>
</dbReference>
<dbReference type="GO" id="GO:0005681">
    <property type="term" value="C:spliceosomal complex"/>
    <property type="evidence" value="ECO:0007669"/>
    <property type="project" value="UniProtKB-KW"/>
</dbReference>
<dbReference type="GO" id="GO:0003723">
    <property type="term" value="F:RNA binding"/>
    <property type="evidence" value="ECO:0007669"/>
    <property type="project" value="InterPro"/>
</dbReference>
<comment type="similarity">
    <text evidence="3">Belongs to the snRNP core protein family.</text>
</comment>
<evidence type="ECO:0000256" key="2">
    <source>
        <dbReference type="ARBA" id="ARBA00004496"/>
    </source>
</evidence>
<dbReference type="GO" id="GO:0006397">
    <property type="term" value="P:mRNA processing"/>
    <property type="evidence" value="ECO:0007669"/>
    <property type="project" value="UniProtKB-KW"/>
</dbReference>
<dbReference type="PROSITE" id="PS52002">
    <property type="entry name" value="SM"/>
    <property type="match status" value="1"/>
</dbReference>
<comment type="subcellular location">
    <subcellularLocation>
        <location evidence="2">Cytoplasm</location>
    </subcellularLocation>
    <subcellularLocation>
        <location evidence="1">Nucleus</location>
    </subcellularLocation>
</comment>
<name>A0A9W6YWY3_AMBMO</name>
<evidence type="ECO:0000256" key="4">
    <source>
        <dbReference type="ARBA" id="ARBA00022490"/>
    </source>
</evidence>
<comment type="caution">
    <text evidence="13">The sequence shown here is derived from an EMBL/GenBank/DDBJ whole genome shotgun (WGS) entry which is preliminary data.</text>
</comment>
<feature type="domain" description="Sm" evidence="12">
    <location>
        <begin position="2"/>
        <end position="74"/>
    </location>
</feature>
<dbReference type="Gene3D" id="2.30.30.100">
    <property type="match status" value="2"/>
</dbReference>
<evidence type="ECO:0000256" key="9">
    <source>
        <dbReference type="ARBA" id="ARBA00023274"/>
    </source>
</evidence>
<organism evidence="13 14">
    <name type="scientific">Ambrosiozyma monospora</name>
    <name type="common">Yeast</name>
    <name type="synonym">Endomycopsis monosporus</name>
    <dbReference type="NCBI Taxonomy" id="43982"/>
    <lineage>
        <taxon>Eukaryota</taxon>
        <taxon>Fungi</taxon>
        <taxon>Dikarya</taxon>
        <taxon>Ascomycota</taxon>
        <taxon>Saccharomycotina</taxon>
        <taxon>Pichiomycetes</taxon>
        <taxon>Pichiales</taxon>
        <taxon>Pichiaceae</taxon>
        <taxon>Ambrosiozyma</taxon>
    </lineage>
</organism>
<evidence type="ECO:0000313" key="13">
    <source>
        <dbReference type="EMBL" id="GMG40033.1"/>
    </source>
</evidence>
<proteinExistence type="inferred from homology"/>
<dbReference type="PANTHER" id="PTHR23338">
    <property type="entry name" value="SMALL NUCLEAR RIBONUCLEOPROTEIN SM"/>
    <property type="match status" value="1"/>
</dbReference>
<evidence type="ECO:0000256" key="10">
    <source>
        <dbReference type="ARBA" id="ARBA00033121"/>
    </source>
</evidence>
<evidence type="ECO:0000259" key="12">
    <source>
        <dbReference type="PROSITE" id="PS52002"/>
    </source>
</evidence>
<feature type="compositionally biased region" description="Basic residues" evidence="11">
    <location>
        <begin position="114"/>
        <end position="127"/>
    </location>
</feature>
<keyword evidence="7" id="KW-0508">mRNA splicing</keyword>
<evidence type="ECO:0000256" key="5">
    <source>
        <dbReference type="ARBA" id="ARBA00022664"/>
    </source>
</evidence>
<evidence type="ECO:0000256" key="6">
    <source>
        <dbReference type="ARBA" id="ARBA00022728"/>
    </source>
</evidence>
<evidence type="ECO:0000313" key="14">
    <source>
        <dbReference type="Proteomes" id="UP001165063"/>
    </source>
</evidence>
<dbReference type="InterPro" id="IPR001163">
    <property type="entry name" value="Sm_dom_euk/arc"/>
</dbReference>
<accession>A0A9W6YWY3</accession>
<dbReference type="FunFam" id="2.30.30.100:FF:000016">
    <property type="entry name" value="Small nuclear ribonucleoprotein Sm D1"/>
    <property type="match status" value="1"/>
</dbReference>
<reference evidence="13" key="1">
    <citation type="submission" date="2023-04" db="EMBL/GenBank/DDBJ databases">
        <title>Ambrosiozyma monospora NBRC 1965.</title>
        <authorList>
            <person name="Ichikawa N."/>
            <person name="Sato H."/>
            <person name="Tonouchi N."/>
        </authorList>
    </citation>
    <scope>NUCLEOTIDE SEQUENCE</scope>
    <source>
        <strain evidence="13">NBRC 1965</strain>
    </source>
</reference>
<feature type="region of interest" description="Disordered" evidence="11">
    <location>
        <begin position="85"/>
        <end position="127"/>
    </location>
</feature>
<keyword evidence="4" id="KW-0963">Cytoplasm</keyword>
<keyword evidence="14" id="KW-1185">Reference proteome</keyword>
<dbReference type="AlphaFoldDB" id="A0A9W6YWY3"/>
<dbReference type="InterPro" id="IPR010920">
    <property type="entry name" value="LSM_dom_sf"/>
</dbReference>
<evidence type="ECO:0000256" key="1">
    <source>
        <dbReference type="ARBA" id="ARBA00004123"/>
    </source>
</evidence>
<keyword evidence="9" id="KW-0687">Ribonucleoprotein</keyword>
<dbReference type="SUPFAM" id="SSF50182">
    <property type="entry name" value="Sm-like ribonucleoproteins"/>
    <property type="match status" value="1"/>
</dbReference>
<evidence type="ECO:0000256" key="11">
    <source>
        <dbReference type="SAM" id="MobiDB-lite"/>
    </source>
</evidence>
<evidence type="ECO:0000256" key="8">
    <source>
        <dbReference type="ARBA" id="ARBA00023242"/>
    </source>
</evidence>
<keyword evidence="5" id="KW-0507">mRNA processing</keyword>
<sequence length="127" mass="13796">MQLVRFLMKLENEKVQVELKNGTIIAGQIISVSPSMNINLKSVKMTVPHRQPQMLEFINVRGNQVRLVILPDELNLDNVLKDAIGNPKKTLSNAPPALVTKARGGASSSGRGGRGGRRGGRGRARAF</sequence>